<dbReference type="Proteomes" id="UP000184001">
    <property type="component" value="Unassembled WGS sequence"/>
</dbReference>
<name>A0A8G2C760_9BACT</name>
<comment type="similarity">
    <text evidence="12">Belongs to the phosphofructokinase type A (PFKA) family. PPi-dependent PFK group II subfamily. Atypical ATP-dependent clade 'X' sub-subfamily.</text>
</comment>
<dbReference type="EC" id="2.7.1.11" evidence="12"/>
<dbReference type="GO" id="GO:0047334">
    <property type="term" value="F:diphosphate-fructose-6-phosphate 1-phosphotransferase activity"/>
    <property type="evidence" value="ECO:0007669"/>
    <property type="project" value="UniProtKB-EC"/>
</dbReference>
<dbReference type="GO" id="GO:0005524">
    <property type="term" value="F:ATP binding"/>
    <property type="evidence" value="ECO:0007669"/>
    <property type="project" value="UniProtKB-KW"/>
</dbReference>
<dbReference type="UniPathway" id="UPA00109">
    <property type="reaction ID" value="UER00182"/>
</dbReference>
<keyword evidence="7 12" id="KW-0067">ATP-binding</keyword>
<feature type="binding site" evidence="12">
    <location>
        <position position="308"/>
    </location>
    <ligand>
        <name>substrate</name>
    </ligand>
</feature>
<comment type="subunit">
    <text evidence="12">Homodimer.</text>
</comment>
<dbReference type="RefSeq" id="WP_020001498.1">
    <property type="nucleotide sequence ID" value="NZ_CP192217.1"/>
</dbReference>
<dbReference type="GO" id="GO:0006002">
    <property type="term" value="P:fructose 6-phosphate metabolic process"/>
    <property type="evidence" value="ECO:0007669"/>
    <property type="project" value="InterPro"/>
</dbReference>
<keyword evidence="4 12" id="KW-0479">Metal-binding</keyword>
<dbReference type="InterPro" id="IPR012004">
    <property type="entry name" value="PyroP-dep_PFK_TP0108"/>
</dbReference>
<dbReference type="InterPro" id="IPR022953">
    <property type="entry name" value="ATP_PFK"/>
</dbReference>
<dbReference type="HAMAP" id="MF_01981">
    <property type="entry name" value="Phosphofructokinase_II_X"/>
    <property type="match status" value="1"/>
</dbReference>
<gene>
    <name evidence="12" type="primary">pfkA</name>
    <name evidence="14" type="ORF">SAMN05660830_00357</name>
</gene>
<evidence type="ECO:0000256" key="2">
    <source>
        <dbReference type="ARBA" id="ARBA00003138"/>
    </source>
</evidence>
<evidence type="ECO:0000256" key="3">
    <source>
        <dbReference type="ARBA" id="ARBA00022679"/>
    </source>
</evidence>
<evidence type="ECO:0000259" key="13">
    <source>
        <dbReference type="Pfam" id="PF00365"/>
    </source>
</evidence>
<dbReference type="InterPro" id="IPR000023">
    <property type="entry name" value="Phosphofructokinase_dom"/>
</dbReference>
<sequence length="454" mass="49983">MPKKHAQYNDVTISTTIPTLGCPKIPSPLSACKFETDTRGVEFFLDNELQEEITGEPIPLHFEKAGPRQHVFFDTPKTKCAIVTCGGLCPGINEVIRSIVMAAFHNYHVSSVLGIKYGLEGFIPKYGHDVIELTPEMIAHIHLLGGTILGSSRGPQSTEEIVDALERLNISCLFMIGGDGTMKAACAIVDEVTKRQLKISVIGVPKTIDNDIDFIPQTFGFETAVDKATEAIQCAHTEAQGSMNGIGLVKLMGRESGFIAAHASLSLKEVNYVLIPEKEFYLHGENGLLKDLEERLLARRHAVIVIAEGAGQHLLSDTNLKDASGNKVLGDIMGFLKEEIHAYLNERNIPHSLKLIDPSYIIRSVPANANDRVYCGFLGQNAVHAAMAGKTSMVVSKLMDRFIHLPLRLVTRKRRKLNTHSDYWRAVMESTGQSTLLDFEHTVLISEPCSIDEK</sequence>
<evidence type="ECO:0000256" key="9">
    <source>
        <dbReference type="ARBA" id="ARBA00023152"/>
    </source>
</evidence>
<dbReference type="GO" id="GO:0046872">
    <property type="term" value="F:metal ion binding"/>
    <property type="evidence" value="ECO:0007669"/>
    <property type="project" value="UniProtKB-KW"/>
</dbReference>
<accession>A0A8G2C760</accession>
<evidence type="ECO:0000256" key="4">
    <source>
        <dbReference type="ARBA" id="ARBA00022723"/>
    </source>
</evidence>
<keyword evidence="9 12" id="KW-0324">Glycolysis</keyword>
<dbReference type="AlphaFoldDB" id="A0A8G2C760"/>
<organism evidence="14 15">
    <name type="scientific">Halodesulfovibrio aestuarii</name>
    <dbReference type="NCBI Taxonomy" id="126333"/>
    <lineage>
        <taxon>Bacteria</taxon>
        <taxon>Pseudomonadati</taxon>
        <taxon>Thermodesulfobacteriota</taxon>
        <taxon>Desulfovibrionia</taxon>
        <taxon>Desulfovibrionales</taxon>
        <taxon>Desulfovibrionaceae</taxon>
        <taxon>Halodesulfovibrio</taxon>
    </lineage>
</organism>
<feature type="binding site" evidence="12">
    <location>
        <begin position="153"/>
        <end position="154"/>
    </location>
    <ligand>
        <name>ATP</name>
        <dbReference type="ChEBI" id="CHEBI:30616"/>
    </ligand>
</feature>
<proteinExistence type="inferred from homology"/>
<dbReference type="GO" id="GO:0003872">
    <property type="term" value="F:6-phosphofructokinase activity"/>
    <property type="evidence" value="ECO:0007669"/>
    <property type="project" value="UniProtKB-UniRule"/>
</dbReference>
<evidence type="ECO:0000256" key="10">
    <source>
        <dbReference type="ARBA" id="ARBA00048070"/>
    </source>
</evidence>
<feature type="binding site" evidence="12">
    <location>
        <begin position="178"/>
        <end position="181"/>
    </location>
    <ligand>
        <name>ATP</name>
        <dbReference type="ChEBI" id="CHEBI:30616"/>
    </ligand>
</feature>
<comment type="function">
    <text evidence="2">Catalyzes the phosphorylation of D-fructose 6-phosphate, the first committing step of glycolysis. Uses inorganic phosphate (PPi) as phosphoryl donor instead of ATP like common ATP-dependent phosphofructokinases (ATP-PFKs), which renders the reaction reversible, and can thus function both in glycolysis and gluconeogenesis. Consistently, PPi-PFK can replace the enzymes of both the forward (ATP-PFK) and reverse (fructose-bisphosphatase (FBPase)) reactions.</text>
</comment>
<feature type="site" description="Important for substrate specificity; cannot use PPi as phosphoryl donor" evidence="12">
    <location>
        <position position="180"/>
    </location>
</feature>
<dbReference type="PRINTS" id="PR00476">
    <property type="entry name" value="PHFRCTKINASE"/>
</dbReference>
<keyword evidence="12" id="KW-0963">Cytoplasm</keyword>
<comment type="pathway">
    <text evidence="12">Carbohydrate degradation; glycolysis; D-glyceraldehyde 3-phosphate and glycerone phosphate from D-glucose: step 3/4.</text>
</comment>
<keyword evidence="8 12" id="KW-0460">Magnesium</keyword>
<feature type="domain" description="Phosphofructokinase" evidence="13">
    <location>
        <begin position="79"/>
        <end position="385"/>
    </location>
</feature>
<keyword evidence="3 12" id="KW-0808">Transferase</keyword>
<dbReference type="SUPFAM" id="SSF53784">
    <property type="entry name" value="Phosphofructokinase"/>
    <property type="match status" value="1"/>
</dbReference>
<evidence type="ECO:0000313" key="15">
    <source>
        <dbReference type="Proteomes" id="UP000184001"/>
    </source>
</evidence>
<dbReference type="GO" id="GO:0005737">
    <property type="term" value="C:cytoplasm"/>
    <property type="evidence" value="ECO:0007669"/>
    <property type="project" value="UniProtKB-SubCell"/>
</dbReference>
<comment type="function">
    <text evidence="12">Catalyzes the phosphorylation of D-fructose 6-phosphate to fructose 1,6-bisphosphate by ATP, the first committing step of glycolysis.</text>
</comment>
<dbReference type="PANTHER" id="PTHR45770">
    <property type="entry name" value="ATP-DEPENDENT 6-PHOSPHOFRUCTOKINASE 1"/>
    <property type="match status" value="1"/>
</dbReference>
<feature type="binding site" evidence="12">
    <location>
        <position position="179"/>
    </location>
    <ligand>
        <name>Mg(2+)</name>
        <dbReference type="ChEBI" id="CHEBI:18420"/>
        <note>catalytic</note>
    </ligand>
</feature>
<keyword evidence="5 12" id="KW-0547">Nucleotide-binding</keyword>
<feature type="active site" description="Proton acceptor" evidence="12">
    <location>
        <position position="209"/>
    </location>
</feature>
<comment type="subcellular location">
    <subcellularLocation>
        <location evidence="12">Cytoplasm</location>
    </subcellularLocation>
</comment>
<evidence type="ECO:0000256" key="6">
    <source>
        <dbReference type="ARBA" id="ARBA00022777"/>
    </source>
</evidence>
<comment type="catalytic activity">
    <reaction evidence="11">
        <text>beta-D-fructose 6-phosphate + diphosphate = beta-D-fructose 1,6-bisphosphate + phosphate + H(+)</text>
        <dbReference type="Rhea" id="RHEA:13613"/>
        <dbReference type="ChEBI" id="CHEBI:15378"/>
        <dbReference type="ChEBI" id="CHEBI:32966"/>
        <dbReference type="ChEBI" id="CHEBI:33019"/>
        <dbReference type="ChEBI" id="CHEBI:43474"/>
        <dbReference type="ChEBI" id="CHEBI:57634"/>
        <dbReference type="EC" id="2.7.1.90"/>
    </reaction>
</comment>
<keyword evidence="6 12" id="KW-0418">Kinase</keyword>
<comment type="catalytic activity">
    <reaction evidence="10 12">
        <text>beta-D-fructose 6-phosphate + ATP = beta-D-fructose 1,6-bisphosphate + ADP + H(+)</text>
        <dbReference type="Rhea" id="RHEA:16109"/>
        <dbReference type="ChEBI" id="CHEBI:15378"/>
        <dbReference type="ChEBI" id="CHEBI:30616"/>
        <dbReference type="ChEBI" id="CHEBI:32966"/>
        <dbReference type="ChEBI" id="CHEBI:57634"/>
        <dbReference type="ChEBI" id="CHEBI:456216"/>
        <dbReference type="EC" id="2.7.1.11"/>
    </reaction>
</comment>
<reference evidence="14 15" key="1">
    <citation type="submission" date="2016-11" db="EMBL/GenBank/DDBJ databases">
        <authorList>
            <person name="Varghese N."/>
            <person name="Submissions S."/>
        </authorList>
    </citation>
    <scope>NUCLEOTIDE SEQUENCE [LARGE SCALE GENOMIC DNA]</scope>
    <source>
        <strain evidence="14 15">DSM 17919</strain>
    </source>
</reference>
<evidence type="ECO:0000256" key="7">
    <source>
        <dbReference type="ARBA" id="ARBA00022840"/>
    </source>
</evidence>
<evidence type="ECO:0000256" key="5">
    <source>
        <dbReference type="ARBA" id="ARBA00022741"/>
    </source>
</evidence>
<protein>
    <recommendedName>
        <fullName evidence="12">ATP-dependent 6-phosphofructokinase</fullName>
        <shortName evidence="12">ATP-PFK</shortName>
        <shortName evidence="12">Phosphofructokinase</shortName>
        <ecNumber evidence="12">2.7.1.11</ecNumber>
    </recommendedName>
    <alternativeName>
        <fullName evidence="12">Phosphohexokinase</fullName>
    </alternativeName>
</protein>
<feature type="binding site" evidence="12">
    <location>
        <begin position="360"/>
        <end position="363"/>
    </location>
    <ligand>
        <name>substrate</name>
    </ligand>
</feature>
<evidence type="ECO:0000256" key="12">
    <source>
        <dbReference type="HAMAP-Rule" id="MF_01981"/>
    </source>
</evidence>
<feature type="binding site" evidence="12">
    <location>
        <begin position="252"/>
        <end position="254"/>
    </location>
    <ligand>
        <name>substrate</name>
    </ligand>
</feature>
<evidence type="ECO:0000256" key="1">
    <source>
        <dbReference type="ARBA" id="ARBA00001946"/>
    </source>
</evidence>
<feature type="binding site" evidence="12">
    <location>
        <begin position="207"/>
        <end position="209"/>
    </location>
    <ligand>
        <name>substrate</name>
    </ligand>
</feature>
<evidence type="ECO:0000256" key="8">
    <source>
        <dbReference type="ARBA" id="ARBA00022842"/>
    </source>
</evidence>
<dbReference type="InterPro" id="IPR035966">
    <property type="entry name" value="PKF_sf"/>
</dbReference>
<dbReference type="NCBIfam" id="NF005301">
    <property type="entry name" value="PRK06830.1"/>
    <property type="match status" value="1"/>
</dbReference>
<comment type="caution">
    <text evidence="14">The sequence shown here is derived from an EMBL/GenBank/DDBJ whole genome shotgun (WGS) entry which is preliminary data.</text>
</comment>
<dbReference type="FunFam" id="3.40.50.450:FF:000002">
    <property type="entry name" value="ATP-dependent 6-phosphofructokinase"/>
    <property type="match status" value="1"/>
</dbReference>
<dbReference type="EMBL" id="FQZR01000002">
    <property type="protein sequence ID" value="SHI57711.1"/>
    <property type="molecule type" value="Genomic_DNA"/>
</dbReference>
<comment type="cofactor">
    <cofactor evidence="1 12">
        <name>Mg(2+)</name>
        <dbReference type="ChEBI" id="CHEBI:18420"/>
    </cofactor>
</comment>
<feature type="binding site" evidence="12">
    <location>
        <position position="87"/>
    </location>
    <ligand>
        <name>ATP</name>
        <dbReference type="ChEBI" id="CHEBI:30616"/>
    </ligand>
</feature>
<dbReference type="InterPro" id="IPR050929">
    <property type="entry name" value="PFKA"/>
</dbReference>
<dbReference type="PIRSF" id="PIRSF000534">
    <property type="entry name" value="PPi_PFK_TP0108"/>
    <property type="match status" value="1"/>
</dbReference>
<evidence type="ECO:0000256" key="11">
    <source>
        <dbReference type="ARBA" id="ARBA00048072"/>
    </source>
</evidence>
<dbReference type="Pfam" id="PF00365">
    <property type="entry name" value="PFK"/>
    <property type="match status" value="1"/>
</dbReference>
<dbReference type="Gene3D" id="3.40.50.450">
    <property type="match status" value="1"/>
</dbReference>
<evidence type="ECO:0000313" key="14">
    <source>
        <dbReference type="EMBL" id="SHI57711.1"/>
    </source>
</evidence>